<evidence type="ECO:0000259" key="2">
    <source>
        <dbReference type="Pfam" id="PF24092"/>
    </source>
</evidence>
<evidence type="ECO:0000313" key="3">
    <source>
        <dbReference type="EMBL" id="RJO72142.1"/>
    </source>
</evidence>
<dbReference type="InterPro" id="IPR056463">
    <property type="entry name" value="DUF7373_C"/>
</dbReference>
<dbReference type="Pfam" id="PF24092">
    <property type="entry name" value="DUF7373_C"/>
    <property type="match status" value="1"/>
</dbReference>
<feature type="domain" description="DUF7373" evidence="1">
    <location>
        <begin position="40"/>
        <end position="237"/>
    </location>
</feature>
<dbReference type="EMBL" id="QZFU01000029">
    <property type="protein sequence ID" value="RJO72142.1"/>
    <property type="molecule type" value="Genomic_DNA"/>
</dbReference>
<dbReference type="InterPro" id="IPR055797">
    <property type="entry name" value="DUF7373"/>
</dbReference>
<evidence type="ECO:0000259" key="1">
    <source>
        <dbReference type="Pfam" id="PF24088"/>
    </source>
</evidence>
<gene>
    <name evidence="3" type="ORF">D5S18_23520</name>
</gene>
<organism evidence="3 4">
    <name type="scientific">Nocardia panacis</name>
    <dbReference type="NCBI Taxonomy" id="2340916"/>
    <lineage>
        <taxon>Bacteria</taxon>
        <taxon>Bacillati</taxon>
        <taxon>Actinomycetota</taxon>
        <taxon>Actinomycetes</taxon>
        <taxon>Mycobacteriales</taxon>
        <taxon>Nocardiaceae</taxon>
        <taxon>Nocardia</taxon>
    </lineage>
</organism>
<name>A0A3A4KDL7_9NOCA</name>
<evidence type="ECO:0000313" key="4">
    <source>
        <dbReference type="Proteomes" id="UP000266677"/>
    </source>
</evidence>
<keyword evidence="4" id="KW-1185">Reference proteome</keyword>
<dbReference type="Proteomes" id="UP000266677">
    <property type="component" value="Unassembled WGS sequence"/>
</dbReference>
<protein>
    <submittedName>
        <fullName evidence="3">Uncharacterized protein</fullName>
    </submittedName>
</protein>
<proteinExistence type="predicted"/>
<dbReference type="AlphaFoldDB" id="A0A3A4KDL7"/>
<dbReference type="Pfam" id="PF24088">
    <property type="entry name" value="DUF7373"/>
    <property type="match status" value="1"/>
</dbReference>
<accession>A0A3A4KDL7</accession>
<feature type="domain" description="DUF7373" evidence="2">
    <location>
        <begin position="243"/>
        <end position="381"/>
    </location>
</feature>
<sequence length="383" mass="41882">MAAVALLAVGGCGPEKPQETAIPIDRLDVGNYPTAPRQFGGAKNIDQARLVAAERLADAVPPPVDIDRRFVVGAPFVASVWIDPIASLGKIMKINRFAEAAPDFVAGVTSFGSTEKFNHGMDLLNAVMIFPDERRAAEAAAALERVDFEANNRNTPVSIPKYPGAHAHWWPEAQSIGSWFATGKYVVYTWMYDYAKIFLKKVDQPELIGMVEKSLDAVVPAISAHPPIRTEQPAEVQVDRDGLLARTLPRPREDDWLNPPGVYEGRTALLFDDSPAKSRKPLTDAGVDRFTSDGAQVFRARDAAAARALRAERGGLSKKFKSAASPRNLPGAQCIEYIGREQAVIRFYCSVAYDRYAAFSWSNQLLDAQQRISAQYALLAHAG</sequence>
<comment type="caution">
    <text evidence="3">The sequence shown here is derived from an EMBL/GenBank/DDBJ whole genome shotgun (WGS) entry which is preliminary data.</text>
</comment>
<reference evidence="3 4" key="1">
    <citation type="submission" date="2018-09" db="EMBL/GenBank/DDBJ databases">
        <title>YIM PH21274 draft genome.</title>
        <authorList>
            <person name="Miao C."/>
        </authorList>
    </citation>
    <scope>NUCLEOTIDE SEQUENCE [LARGE SCALE GENOMIC DNA]</scope>
    <source>
        <strain evidence="3 4">YIM PH 21724</strain>
    </source>
</reference>